<evidence type="ECO:0000313" key="4">
    <source>
        <dbReference type="Proteomes" id="UP000485058"/>
    </source>
</evidence>
<protein>
    <submittedName>
        <fullName evidence="3">Uncharacterized protein</fullName>
    </submittedName>
</protein>
<dbReference type="EMBL" id="BLLF01001770">
    <property type="protein sequence ID" value="GFH21150.1"/>
    <property type="molecule type" value="Genomic_DNA"/>
</dbReference>
<keyword evidence="2" id="KW-0732">Signal</keyword>
<organism evidence="3 4">
    <name type="scientific">Haematococcus lacustris</name>
    <name type="common">Green alga</name>
    <name type="synonym">Haematococcus pluvialis</name>
    <dbReference type="NCBI Taxonomy" id="44745"/>
    <lineage>
        <taxon>Eukaryota</taxon>
        <taxon>Viridiplantae</taxon>
        <taxon>Chlorophyta</taxon>
        <taxon>core chlorophytes</taxon>
        <taxon>Chlorophyceae</taxon>
        <taxon>CS clade</taxon>
        <taxon>Chlamydomonadales</taxon>
        <taxon>Haematococcaceae</taxon>
        <taxon>Haematococcus</taxon>
    </lineage>
</organism>
<evidence type="ECO:0000256" key="2">
    <source>
        <dbReference type="SAM" id="SignalP"/>
    </source>
</evidence>
<dbReference type="AlphaFoldDB" id="A0A699ZJ87"/>
<proteinExistence type="predicted"/>
<feature type="non-terminal residue" evidence="3">
    <location>
        <position position="1"/>
    </location>
</feature>
<name>A0A699ZJ87_HAELA</name>
<feature type="non-terminal residue" evidence="3">
    <location>
        <position position="89"/>
    </location>
</feature>
<reference evidence="3 4" key="1">
    <citation type="submission" date="2020-02" db="EMBL/GenBank/DDBJ databases">
        <title>Draft genome sequence of Haematococcus lacustris strain NIES-144.</title>
        <authorList>
            <person name="Morimoto D."/>
            <person name="Nakagawa S."/>
            <person name="Yoshida T."/>
            <person name="Sawayama S."/>
        </authorList>
    </citation>
    <scope>NUCLEOTIDE SEQUENCE [LARGE SCALE GENOMIC DNA]</scope>
    <source>
        <strain evidence="3 4">NIES-144</strain>
    </source>
</reference>
<comment type="caution">
    <text evidence="3">The sequence shown here is derived from an EMBL/GenBank/DDBJ whole genome shotgun (WGS) entry which is preliminary data.</text>
</comment>
<gene>
    <name evidence="3" type="ORF">HaLaN_18393</name>
</gene>
<accession>A0A699ZJ87</accession>
<feature type="region of interest" description="Disordered" evidence="1">
    <location>
        <begin position="60"/>
        <end position="89"/>
    </location>
</feature>
<keyword evidence="4" id="KW-1185">Reference proteome</keyword>
<feature type="chain" id="PRO_5025343713" evidence="2">
    <location>
        <begin position="27"/>
        <end position="89"/>
    </location>
</feature>
<dbReference type="Proteomes" id="UP000485058">
    <property type="component" value="Unassembled WGS sequence"/>
</dbReference>
<sequence length="89" mass="9694">RVWRAGTHSWNLIPAFVPAFVPAFSANCLLSRFSPIKQGYEGAGGLTCSNKPYMQTRAFESQTNDTPPDTAIVVRPYSSGNRFGQLGGQ</sequence>
<evidence type="ECO:0000313" key="3">
    <source>
        <dbReference type="EMBL" id="GFH21150.1"/>
    </source>
</evidence>
<feature type="signal peptide" evidence="2">
    <location>
        <begin position="1"/>
        <end position="26"/>
    </location>
</feature>
<evidence type="ECO:0000256" key="1">
    <source>
        <dbReference type="SAM" id="MobiDB-lite"/>
    </source>
</evidence>